<evidence type="ECO:0000313" key="1">
    <source>
        <dbReference type="EMBL" id="MCK8482353.1"/>
    </source>
</evidence>
<sequence>AASGSCPEVSATVTVLYYDVTPDDTASGEVCEGNTYNYEGTEYAVGSHDIPRIDANGCPYKTVLTVTAYPVTPDDIASGEVCEGDTYNYEGTDYPVGSHDIPKTDANGCPYKTVLTVTAYPVTPDDTASGEVCEGDTYNYEGTEYEVGSYDIPKTDANGCPYTTVLTITAYPVTEDVVNDVTICEGDSYEWSVTGLTYTVLDSP</sequence>
<evidence type="ECO:0000313" key="2">
    <source>
        <dbReference type="Proteomes" id="UP001203687"/>
    </source>
</evidence>
<name>A0ABT0HDC4_9FLAO</name>
<keyword evidence="2" id="KW-1185">Reference proteome</keyword>
<organism evidence="1 2">
    <name type="scientific">Psychroserpens algicola</name>
    <dbReference type="NCBI Taxonomy" id="1719034"/>
    <lineage>
        <taxon>Bacteria</taxon>
        <taxon>Pseudomonadati</taxon>
        <taxon>Bacteroidota</taxon>
        <taxon>Flavobacteriia</taxon>
        <taxon>Flavobacteriales</taxon>
        <taxon>Flavobacteriaceae</taxon>
        <taxon>Psychroserpens</taxon>
    </lineage>
</organism>
<feature type="non-terminal residue" evidence="1">
    <location>
        <position position="204"/>
    </location>
</feature>
<dbReference type="RefSeq" id="WP_248414061.1">
    <property type="nucleotide sequence ID" value="NZ_JALPQF010000077.1"/>
</dbReference>
<feature type="non-terminal residue" evidence="1">
    <location>
        <position position="1"/>
    </location>
</feature>
<dbReference type="EMBL" id="JALPQF010000077">
    <property type="protein sequence ID" value="MCK8482353.1"/>
    <property type="molecule type" value="Genomic_DNA"/>
</dbReference>
<accession>A0ABT0HDC4</accession>
<proteinExistence type="predicted"/>
<reference evidence="1" key="1">
    <citation type="submission" date="2022-04" db="EMBL/GenBank/DDBJ databases">
        <authorList>
            <person name="Ren T."/>
        </authorList>
    </citation>
    <scope>NUCLEOTIDE SEQUENCE</scope>
    <source>
        <strain evidence="1">F63249</strain>
    </source>
</reference>
<gene>
    <name evidence="1" type="ORF">MUY34_17140</name>
</gene>
<protein>
    <submittedName>
        <fullName evidence="1">Uncharacterized protein</fullName>
    </submittedName>
</protein>
<comment type="caution">
    <text evidence="1">The sequence shown here is derived from an EMBL/GenBank/DDBJ whole genome shotgun (WGS) entry which is preliminary data.</text>
</comment>
<dbReference type="Proteomes" id="UP001203687">
    <property type="component" value="Unassembled WGS sequence"/>
</dbReference>